<comment type="pathway">
    <text evidence="2 11">Carbohydrate biosynthesis; gluconeogenesis.</text>
</comment>
<evidence type="ECO:0000313" key="14">
    <source>
        <dbReference type="EMBL" id="WNR43655.1"/>
    </source>
</evidence>
<dbReference type="GO" id="GO:0046872">
    <property type="term" value="F:metal ion binding"/>
    <property type="evidence" value="ECO:0007669"/>
    <property type="project" value="UniProtKB-UniRule"/>
</dbReference>
<reference evidence="14" key="1">
    <citation type="submission" date="2022-02" db="EMBL/GenBank/DDBJ databases">
        <title>Paenibacillus sp. MBLB1832 Whole Genome Shotgun Sequencing.</title>
        <authorList>
            <person name="Hwang C.Y."/>
            <person name="Cho E.-S."/>
            <person name="Seo M.-J."/>
        </authorList>
    </citation>
    <scope>NUCLEOTIDE SEQUENCE</scope>
    <source>
        <strain evidence="14">MBLB1832</strain>
    </source>
</reference>
<dbReference type="CDD" id="cd04903">
    <property type="entry name" value="ACT_LSD"/>
    <property type="match status" value="1"/>
</dbReference>
<dbReference type="InterPro" id="IPR004643">
    <property type="entry name" value="Fe-S_L-Ser_bsu"/>
</dbReference>
<dbReference type="FunFam" id="3.30.1330.90:FF:000004">
    <property type="entry name" value="L-serine dehydratase, iron-sulfur-dependent subunit beta"/>
    <property type="match status" value="1"/>
</dbReference>
<evidence type="ECO:0000259" key="13">
    <source>
        <dbReference type="PROSITE" id="PS51671"/>
    </source>
</evidence>
<dbReference type="PANTHER" id="PTHR30182">
    <property type="entry name" value="L-SERINE DEHYDRATASE"/>
    <property type="match status" value="1"/>
</dbReference>
<evidence type="ECO:0000256" key="10">
    <source>
        <dbReference type="ARBA" id="ARBA00049406"/>
    </source>
</evidence>
<dbReference type="InterPro" id="IPR002912">
    <property type="entry name" value="ACT_dom"/>
</dbReference>
<evidence type="ECO:0000256" key="1">
    <source>
        <dbReference type="ARBA" id="ARBA00001966"/>
    </source>
</evidence>
<comment type="catalytic activity">
    <reaction evidence="10 11 12">
        <text>L-serine = pyruvate + NH4(+)</text>
        <dbReference type="Rhea" id="RHEA:19169"/>
        <dbReference type="ChEBI" id="CHEBI:15361"/>
        <dbReference type="ChEBI" id="CHEBI:28938"/>
        <dbReference type="ChEBI" id="CHEBI:33384"/>
        <dbReference type="EC" id="4.3.1.17"/>
    </reaction>
</comment>
<dbReference type="PIRSF" id="PIRSF036692">
    <property type="entry name" value="SDH_B"/>
    <property type="match status" value="1"/>
</dbReference>
<keyword evidence="15" id="KW-1185">Reference proteome</keyword>
<accession>A0AA96RJA3</accession>
<evidence type="ECO:0000256" key="8">
    <source>
        <dbReference type="ARBA" id="ARBA00023014"/>
    </source>
</evidence>
<sequence>MRFKDVFSIIGPSMIGPSSSHTAGAIRLGRVARQLLGEQPQKAEITLYGSFADTYRGHGTDLALIGGILDYDTDDPRIPQAAEEAEALSVEVAFHMSKDKADHPNTVGIVLISEDQQISMKGASIGGGNVEIISVNQFDVKFTGNYPTLIIAHHDRPGMIADITAVLGRSSINIGFMDLDRKGRNQAAMTVIETDAAIPDGVLEELLALPMVASVRKVDLTERGDVCDSEL</sequence>
<dbReference type="SUPFAM" id="SSF143548">
    <property type="entry name" value="Serine metabolism enzymes domain"/>
    <property type="match status" value="1"/>
</dbReference>
<evidence type="ECO:0000256" key="11">
    <source>
        <dbReference type="PIRNR" id="PIRNR036692"/>
    </source>
</evidence>
<dbReference type="Gene3D" id="3.30.1330.90">
    <property type="entry name" value="D-3-phosphoglycerate dehydrogenase, domain 3"/>
    <property type="match status" value="1"/>
</dbReference>
<dbReference type="Pfam" id="PF01842">
    <property type="entry name" value="ACT"/>
    <property type="match status" value="1"/>
</dbReference>
<keyword evidence="7 11" id="KW-0408">Iron</keyword>
<evidence type="ECO:0000256" key="7">
    <source>
        <dbReference type="ARBA" id="ARBA00023004"/>
    </source>
</evidence>
<keyword evidence="9 11" id="KW-0456">Lyase</keyword>
<dbReference type="PROSITE" id="PS51671">
    <property type="entry name" value="ACT"/>
    <property type="match status" value="1"/>
</dbReference>
<evidence type="ECO:0000256" key="5">
    <source>
        <dbReference type="ARBA" id="ARBA00022485"/>
    </source>
</evidence>
<dbReference type="AlphaFoldDB" id="A0AA96RJA3"/>
<protein>
    <recommendedName>
        <fullName evidence="11">L-serine deaminase</fullName>
    </recommendedName>
</protein>
<evidence type="ECO:0000313" key="15">
    <source>
        <dbReference type="Proteomes" id="UP001304650"/>
    </source>
</evidence>
<dbReference type="GO" id="GO:0006094">
    <property type="term" value="P:gluconeogenesis"/>
    <property type="evidence" value="ECO:0007669"/>
    <property type="project" value="UniProtKB-UniRule"/>
</dbReference>
<evidence type="ECO:0000256" key="9">
    <source>
        <dbReference type="ARBA" id="ARBA00023239"/>
    </source>
</evidence>
<gene>
    <name evidence="14" type="primary">sdaAB</name>
    <name evidence="14" type="ORF">MJB10_21520</name>
</gene>
<evidence type="ECO:0000256" key="6">
    <source>
        <dbReference type="ARBA" id="ARBA00022723"/>
    </source>
</evidence>
<dbReference type="GO" id="GO:0051539">
    <property type="term" value="F:4 iron, 4 sulfur cluster binding"/>
    <property type="evidence" value="ECO:0007669"/>
    <property type="project" value="UniProtKB-UniRule"/>
</dbReference>
<keyword evidence="8 11" id="KW-0411">Iron-sulfur</keyword>
<feature type="domain" description="ACT" evidence="13">
    <location>
        <begin position="148"/>
        <end position="220"/>
    </location>
</feature>
<keyword evidence="5 11" id="KW-0004">4Fe-4S</keyword>
<evidence type="ECO:0000256" key="3">
    <source>
        <dbReference type="ARBA" id="ARBA00008636"/>
    </source>
</evidence>
<evidence type="ECO:0000256" key="2">
    <source>
        <dbReference type="ARBA" id="ARBA00004742"/>
    </source>
</evidence>
<dbReference type="EMBL" id="CP130319">
    <property type="protein sequence ID" value="WNR43655.1"/>
    <property type="molecule type" value="Genomic_DNA"/>
</dbReference>
<name>A0AA96RJA3_9BACL</name>
<dbReference type="NCBIfam" id="TIGR00719">
    <property type="entry name" value="sda_beta"/>
    <property type="match status" value="1"/>
</dbReference>
<keyword evidence="4 11" id="KW-0312">Gluconeogenesis</keyword>
<evidence type="ECO:0000256" key="4">
    <source>
        <dbReference type="ARBA" id="ARBA00022432"/>
    </source>
</evidence>
<dbReference type="KEGG" id="proo:MJB10_21520"/>
<dbReference type="RefSeq" id="WP_314798231.1">
    <property type="nucleotide sequence ID" value="NZ_CP130319.1"/>
</dbReference>
<dbReference type="InterPro" id="IPR005131">
    <property type="entry name" value="Ser_deHydtase_bsu"/>
</dbReference>
<dbReference type="SUPFAM" id="SSF55021">
    <property type="entry name" value="ACT-like"/>
    <property type="match status" value="1"/>
</dbReference>
<organism evidence="14 15">
    <name type="scientific">Paenibacillus roseopurpureus</name>
    <dbReference type="NCBI Taxonomy" id="2918901"/>
    <lineage>
        <taxon>Bacteria</taxon>
        <taxon>Bacillati</taxon>
        <taxon>Bacillota</taxon>
        <taxon>Bacilli</taxon>
        <taxon>Bacillales</taxon>
        <taxon>Paenibacillaceae</taxon>
        <taxon>Paenibacillus</taxon>
    </lineage>
</organism>
<keyword evidence="6 11" id="KW-0479">Metal-binding</keyword>
<dbReference type="InterPro" id="IPR029009">
    <property type="entry name" value="ASB_dom_sf"/>
</dbReference>
<dbReference type="PANTHER" id="PTHR30182:SF12">
    <property type="entry name" value="L-SERINE DEHYDRATASE, BETA CHAIN-RELATED"/>
    <property type="match status" value="1"/>
</dbReference>
<comment type="similarity">
    <text evidence="3 11 12">Belongs to the iron-sulfur dependent L-serine dehydratase family.</text>
</comment>
<evidence type="ECO:0000256" key="12">
    <source>
        <dbReference type="RuleBase" id="RU366059"/>
    </source>
</evidence>
<proteinExistence type="inferred from homology"/>
<comment type="cofactor">
    <cofactor evidence="1 12">
        <name>[4Fe-4S] cluster</name>
        <dbReference type="ChEBI" id="CHEBI:49883"/>
    </cofactor>
</comment>
<dbReference type="Gene3D" id="3.30.70.260">
    <property type="match status" value="1"/>
</dbReference>
<dbReference type="GO" id="GO:0003941">
    <property type="term" value="F:L-serine ammonia-lyase activity"/>
    <property type="evidence" value="ECO:0007669"/>
    <property type="project" value="UniProtKB-UniRule"/>
</dbReference>
<dbReference type="Pfam" id="PF03315">
    <property type="entry name" value="SDH_beta"/>
    <property type="match status" value="1"/>
</dbReference>
<dbReference type="Proteomes" id="UP001304650">
    <property type="component" value="Chromosome"/>
</dbReference>
<dbReference type="InterPro" id="IPR051318">
    <property type="entry name" value="Fe-S_L-Ser"/>
</dbReference>
<dbReference type="InterPro" id="IPR045865">
    <property type="entry name" value="ACT-like_dom_sf"/>
</dbReference>